<dbReference type="EMBL" id="JAPFFF010000005">
    <property type="protein sequence ID" value="KAK8888858.1"/>
    <property type="molecule type" value="Genomic_DNA"/>
</dbReference>
<feature type="region of interest" description="Disordered" evidence="2">
    <location>
        <begin position="1601"/>
        <end position="1665"/>
    </location>
</feature>
<comment type="caution">
    <text evidence="3">The sequence shown here is derived from an EMBL/GenBank/DDBJ whole genome shotgun (WGS) entry which is preliminary data.</text>
</comment>
<feature type="compositionally biased region" description="Basic residues" evidence="2">
    <location>
        <begin position="276"/>
        <end position="289"/>
    </location>
</feature>
<feature type="coiled-coil region" evidence="1">
    <location>
        <begin position="651"/>
        <end position="681"/>
    </location>
</feature>
<feature type="compositionally biased region" description="Basic and acidic residues" evidence="2">
    <location>
        <begin position="1170"/>
        <end position="1183"/>
    </location>
</feature>
<feature type="compositionally biased region" description="Basic and acidic residues" evidence="2">
    <location>
        <begin position="1463"/>
        <end position="1473"/>
    </location>
</feature>
<feature type="region of interest" description="Disordered" evidence="2">
    <location>
        <begin position="1339"/>
        <end position="1494"/>
    </location>
</feature>
<feature type="compositionally biased region" description="Acidic residues" evidence="2">
    <location>
        <begin position="1155"/>
        <end position="1169"/>
    </location>
</feature>
<feature type="compositionally biased region" description="Basic and acidic residues" evidence="2">
    <location>
        <begin position="1636"/>
        <end position="1645"/>
    </location>
</feature>
<evidence type="ECO:0000313" key="4">
    <source>
        <dbReference type="Proteomes" id="UP001470230"/>
    </source>
</evidence>
<feature type="compositionally biased region" description="Acidic residues" evidence="2">
    <location>
        <begin position="1050"/>
        <end position="1059"/>
    </location>
</feature>
<feature type="compositionally biased region" description="Basic and acidic residues" evidence="2">
    <location>
        <begin position="1416"/>
        <end position="1429"/>
    </location>
</feature>
<feature type="compositionally biased region" description="Basic and acidic residues" evidence="2">
    <location>
        <begin position="1032"/>
        <end position="1046"/>
    </location>
</feature>
<keyword evidence="4" id="KW-1185">Reference proteome</keyword>
<feature type="region of interest" description="Disordered" evidence="2">
    <location>
        <begin position="254"/>
        <end position="291"/>
    </location>
</feature>
<name>A0ABR2KDD8_9EUKA</name>
<keyword evidence="1" id="KW-0175">Coiled coil</keyword>
<feature type="compositionally biased region" description="Acidic residues" evidence="2">
    <location>
        <begin position="1022"/>
        <end position="1031"/>
    </location>
</feature>
<organism evidence="3 4">
    <name type="scientific">Tritrichomonas musculus</name>
    <dbReference type="NCBI Taxonomy" id="1915356"/>
    <lineage>
        <taxon>Eukaryota</taxon>
        <taxon>Metamonada</taxon>
        <taxon>Parabasalia</taxon>
        <taxon>Tritrichomonadida</taxon>
        <taxon>Tritrichomonadidae</taxon>
        <taxon>Tritrichomonas</taxon>
    </lineage>
</organism>
<feature type="compositionally biased region" description="Acidic residues" evidence="2">
    <location>
        <begin position="1273"/>
        <end position="1282"/>
    </location>
</feature>
<feature type="compositionally biased region" description="Basic and acidic residues" evidence="2">
    <location>
        <begin position="361"/>
        <end position="373"/>
    </location>
</feature>
<feature type="compositionally biased region" description="Low complexity" evidence="2">
    <location>
        <begin position="481"/>
        <end position="497"/>
    </location>
</feature>
<dbReference type="Proteomes" id="UP001470230">
    <property type="component" value="Unassembled WGS sequence"/>
</dbReference>
<feature type="compositionally biased region" description="Polar residues" evidence="2">
    <location>
        <begin position="853"/>
        <end position="863"/>
    </location>
</feature>
<feature type="compositionally biased region" description="Acidic residues" evidence="2">
    <location>
        <begin position="1184"/>
        <end position="1197"/>
    </location>
</feature>
<feature type="compositionally biased region" description="Basic and acidic residues" evidence="2">
    <location>
        <begin position="1135"/>
        <end position="1153"/>
    </location>
</feature>
<evidence type="ECO:0000256" key="1">
    <source>
        <dbReference type="SAM" id="Coils"/>
    </source>
</evidence>
<feature type="compositionally biased region" description="Basic residues" evidence="2">
    <location>
        <begin position="120"/>
        <end position="132"/>
    </location>
</feature>
<feature type="compositionally biased region" description="Acidic residues" evidence="2">
    <location>
        <begin position="1244"/>
        <end position="1254"/>
    </location>
</feature>
<feature type="region of interest" description="Disordered" evidence="2">
    <location>
        <begin position="931"/>
        <end position="1071"/>
    </location>
</feature>
<protein>
    <submittedName>
        <fullName evidence="3">Uncharacterized protein</fullName>
    </submittedName>
</protein>
<feature type="region of interest" description="Disordered" evidence="2">
    <location>
        <begin position="481"/>
        <end position="516"/>
    </location>
</feature>
<feature type="compositionally biased region" description="Acidic residues" evidence="2">
    <location>
        <begin position="1651"/>
        <end position="1665"/>
    </location>
</feature>
<feature type="compositionally biased region" description="Low complexity" evidence="2">
    <location>
        <begin position="1476"/>
        <end position="1485"/>
    </location>
</feature>
<evidence type="ECO:0000256" key="2">
    <source>
        <dbReference type="SAM" id="MobiDB-lite"/>
    </source>
</evidence>
<feature type="region of interest" description="Disordered" evidence="2">
    <location>
        <begin position="205"/>
        <end position="234"/>
    </location>
</feature>
<reference evidence="3 4" key="1">
    <citation type="submission" date="2024-04" db="EMBL/GenBank/DDBJ databases">
        <title>Tritrichomonas musculus Genome.</title>
        <authorList>
            <person name="Alves-Ferreira E."/>
            <person name="Grigg M."/>
            <person name="Lorenzi H."/>
            <person name="Galac M."/>
        </authorList>
    </citation>
    <scope>NUCLEOTIDE SEQUENCE [LARGE SCALE GENOMIC DNA]</scope>
    <source>
        <strain evidence="3 4">EAF2021</strain>
    </source>
</reference>
<feature type="region of interest" description="Disordered" evidence="2">
    <location>
        <begin position="342"/>
        <end position="373"/>
    </location>
</feature>
<feature type="region of interest" description="Disordered" evidence="2">
    <location>
        <begin position="44"/>
        <end position="155"/>
    </location>
</feature>
<feature type="compositionally biased region" description="Basic and acidic residues" evidence="2">
    <location>
        <begin position="1363"/>
        <end position="1401"/>
    </location>
</feature>
<feature type="compositionally biased region" description="Polar residues" evidence="2">
    <location>
        <begin position="1402"/>
        <end position="1411"/>
    </location>
</feature>
<gene>
    <name evidence="3" type="ORF">M9Y10_033598</name>
</gene>
<feature type="compositionally biased region" description="Polar residues" evidence="2">
    <location>
        <begin position="498"/>
        <end position="511"/>
    </location>
</feature>
<feature type="region of interest" description="Disordered" evidence="2">
    <location>
        <begin position="1550"/>
        <end position="1580"/>
    </location>
</feature>
<feature type="compositionally biased region" description="Low complexity" evidence="2">
    <location>
        <begin position="1557"/>
        <end position="1577"/>
    </location>
</feature>
<feature type="compositionally biased region" description="Basic and acidic residues" evidence="2">
    <location>
        <begin position="1255"/>
        <end position="1266"/>
    </location>
</feature>
<evidence type="ECO:0000313" key="3">
    <source>
        <dbReference type="EMBL" id="KAK8888858.1"/>
    </source>
</evidence>
<sequence length="1665" mass="193067">MNKTVDVIERLQRLRKIMTEEVNLEKQVCKMTSKRAINPNNTIQTINRLSPPIPQEQIKSIKKSSRNSVSRSRKDEKYDFPHKTAPIRKKKSPELRKSSAQKILSKEKTAIQTITECKNSRSRSQTRSKHSSQPRTQSPSSHRRMKNVEVQTRADAVYNSLNRRLGRTYSKDSEKRISTIHQDRIKRHFFGIWLRQRLRAARQRMDDSLNRRTSRNDHYYDNIKQKSRREIDQTRNKRITDDFYEYDYNEKVNYKRKSSSKRNDSLKQTDNYKNSSTKRKRSASSRLRNKGYQTQYIIETDKCKTKIKREPTNVLESEITRLLEAKKQHVRVPSPIMSKTTHVTKTVKRTRRKPSKTNVDVPEKRNKATETTKKMISKKKRYYEDDNGDEEDYDEIEANNYIQKIRQQKLLQKFEEERKKQIKANVNSHYGYIPKSDLEMFDENDRILSKPTIPRRNQYNQIIDQIEEQQKHQIQMNYFNNESNSLSSSNSIGNNDSESLSNIQKVQNQNQKSEDVSSDILNMSFSEEKHAAEINSFDVNDLGIKKNRKKKETTDLLPHSSDEDINLIPPESLIPKNRLNKVESNQKVAKVITNIQKVKDSEQRNKEKQEIQARLDKIKLENYLFTSSEDVNINEEEEKEFTTTRKQEKIIKTTIIQNQNINDEKKECEKEDLSIKKTQDNILNERFNSDDVFSSEQIEKIVNDEFSSEIANRMNRFSSEQSSIITSTPSVIKPPQKKQYLYSKTTKTTITSIHRESDFEEEEEDFDINKYLSDEFKENSKSNENNIIEDEYSDIKVNKELAKKIENNISEELSFGLSEEKKTQSNNIISVEVDDNLIIEEEEEEEMDENKIDLSQNLSNSVSKSKDDGDSEKILLSNIDSLIDSKSNEVVDNKNNDLKESNEINDIMNNSSDIIADLINDHSSDFEHIQHEPIKNANVDKSDEEEKQDEQEKDNKNDDGSSLDIEQFVEDDIELNKQESNKEIEKENSSLDIDEFIEDEEEKNKQEASKESEKEKENSSLDIDEFIEDEEGMNKQEESDEKKSDNSDIALDEFVDDFNEETKPGNKGAFPFKVDFEIGVDELSSDNLEEKPTLDYKLLPPTTLEEALEISKETETNENKSDDDFIDDEFAQESDDNKDKSKEKDKSNEKTETLSDMDIDIDDFNESPNEEEKKETEKEKSESDVDILIDDFNEDDEPNKKQDTSKDNQGADSGLDIDEFIENDEEPNKQEATSKENQNNDSGLDIDEFIDDDEEQKKQETSKENKSNNSSIDIDEFIDDDEEQKKQEANKVNKSNSDMDVDVFVDDFNDDDDEVKTSGTKSSFPFKVDFEIGVDELSSDNLEEKPTLDYKLLPPTTLEEALEISKETETTKTETNENKSDDDFIDDIKDISISDNEEKQKTNTQEDSSNVDIEIDDFHISDDEKKSDVEDINIDDISIPSEKEEQKKSDVEDINIDDISIPSEKEEPKKSDSDDINIQDISINSDNDEKNKNGFPFKVDYIVNVDELSSSGIEERPKLDIKMIQKPESKVLNNSSEKEIEISIEADFEIESDDNNKINSNSNSNLNTNNVSANNSSRHNQGIDNIADDFFIESDNDINIDDFKDDDKDENASEKEKESDVIDVDLDGDDVLSENDDQKEQKQENNNDIELSSDFDMEIDIGDSL</sequence>
<feature type="compositionally biased region" description="Basic and acidic residues" evidence="2">
    <location>
        <begin position="1441"/>
        <end position="1451"/>
    </location>
</feature>
<feature type="compositionally biased region" description="Acidic residues" evidence="2">
    <location>
        <begin position="1215"/>
        <end position="1225"/>
    </location>
</feature>
<feature type="region of interest" description="Disordered" evidence="2">
    <location>
        <begin position="1108"/>
        <end position="1305"/>
    </location>
</feature>
<feature type="region of interest" description="Disordered" evidence="2">
    <location>
        <begin position="844"/>
        <end position="870"/>
    </location>
</feature>
<feature type="compositionally biased region" description="Basic and acidic residues" evidence="2">
    <location>
        <begin position="931"/>
        <end position="941"/>
    </location>
</feature>
<feature type="compositionally biased region" description="Acidic residues" evidence="2">
    <location>
        <begin position="1621"/>
        <end position="1635"/>
    </location>
</feature>
<feature type="compositionally biased region" description="Acidic residues" evidence="2">
    <location>
        <begin position="942"/>
        <end position="952"/>
    </location>
</feature>
<feature type="compositionally biased region" description="Basic and acidic residues" evidence="2">
    <location>
        <begin position="974"/>
        <end position="989"/>
    </location>
</feature>
<feature type="compositionally biased region" description="Basic and acidic residues" evidence="2">
    <location>
        <begin position="1601"/>
        <end position="1620"/>
    </location>
</feature>
<accession>A0ABR2KDD8</accession>
<feature type="coiled-coil region" evidence="1">
    <location>
        <begin position="592"/>
        <end position="621"/>
    </location>
</feature>
<feature type="compositionally biased region" description="Basic and acidic residues" evidence="2">
    <location>
        <begin position="1002"/>
        <end position="1019"/>
    </location>
</feature>
<feature type="compositionally biased region" description="Basic residues" evidence="2">
    <location>
        <begin position="345"/>
        <end position="355"/>
    </location>
</feature>
<proteinExistence type="predicted"/>
<feature type="compositionally biased region" description="Basic and acidic residues" evidence="2">
    <location>
        <begin position="72"/>
        <end position="82"/>
    </location>
</feature>
<feature type="compositionally biased region" description="Acidic residues" evidence="2">
    <location>
        <begin position="992"/>
        <end position="1001"/>
    </location>
</feature>
<feature type="compositionally biased region" description="Acidic residues" evidence="2">
    <location>
        <begin position="1124"/>
        <end position="1134"/>
    </location>
</feature>
<feature type="compositionally biased region" description="Polar residues" evidence="2">
    <location>
        <begin position="110"/>
        <end position="119"/>
    </location>
</feature>
<feature type="compositionally biased region" description="Basic and acidic residues" evidence="2">
    <location>
        <begin position="1109"/>
        <end position="1123"/>
    </location>
</feature>